<dbReference type="Gene3D" id="2.60.120.620">
    <property type="entry name" value="q2cbj1_9rhob like domain"/>
    <property type="match status" value="1"/>
</dbReference>
<gene>
    <name evidence="1" type="ORF">DKG75_11430</name>
</gene>
<proteinExistence type="predicted"/>
<dbReference type="EMBL" id="QGLF01000003">
    <property type="protein sequence ID" value="PWR20611.1"/>
    <property type="molecule type" value="Genomic_DNA"/>
</dbReference>
<dbReference type="GO" id="GO:0016706">
    <property type="term" value="F:2-oxoglutarate-dependent dioxygenase activity"/>
    <property type="evidence" value="ECO:0007669"/>
    <property type="project" value="UniProtKB-ARBA"/>
</dbReference>
<keyword evidence="1" id="KW-0223">Dioxygenase</keyword>
<evidence type="ECO:0000313" key="1">
    <source>
        <dbReference type="EMBL" id="PWR20611.1"/>
    </source>
</evidence>
<keyword evidence="1" id="KW-0560">Oxidoreductase</keyword>
<organism evidence="1 2">
    <name type="scientific">Zavarzinia compransoris</name>
    <dbReference type="NCBI Taxonomy" id="1264899"/>
    <lineage>
        <taxon>Bacteria</taxon>
        <taxon>Pseudomonadati</taxon>
        <taxon>Pseudomonadota</taxon>
        <taxon>Alphaproteobacteria</taxon>
        <taxon>Rhodospirillales</taxon>
        <taxon>Zavarziniaceae</taxon>
        <taxon>Zavarzinia</taxon>
    </lineage>
</organism>
<keyword evidence="2" id="KW-1185">Reference proteome</keyword>
<dbReference type="SUPFAM" id="SSF51197">
    <property type="entry name" value="Clavaminate synthase-like"/>
    <property type="match status" value="1"/>
</dbReference>
<dbReference type="InterPro" id="IPR008775">
    <property type="entry name" value="Phytyl_CoA_dOase-like"/>
</dbReference>
<dbReference type="AlphaFoldDB" id="A0A317E1U5"/>
<protein>
    <submittedName>
        <fullName evidence="1">Phytanoyl-CoA dioxygenase</fullName>
    </submittedName>
</protein>
<dbReference type="Proteomes" id="UP000246077">
    <property type="component" value="Unassembled WGS sequence"/>
</dbReference>
<evidence type="ECO:0000313" key="2">
    <source>
        <dbReference type="Proteomes" id="UP000246077"/>
    </source>
</evidence>
<comment type="caution">
    <text evidence="1">The sequence shown here is derived from an EMBL/GenBank/DDBJ whole genome shotgun (WGS) entry which is preliminary data.</text>
</comment>
<accession>A0A317E1U5</accession>
<dbReference type="Pfam" id="PF05721">
    <property type="entry name" value="PhyH"/>
    <property type="match status" value="1"/>
</dbReference>
<sequence length="354" mass="39758">MTSVPQNPPQRPKSVGLAFRRVLALPFQILSLGTGAKSFIDNPVIGSVWLNRLGLHVLRLFVADRVMAFRRLLLAPTVSAADRAAFGRDGFILKADFLPAADFAALEAEIRAFRAPGRECHQGDTITHRILLDGETLARLPAARRLLADRRYRRLLGYVAGRLRIPGQWVQTIRSGVLPGLPDPQTKIHADTFQPTMKAWLFLDDVDGTNGPFTYVPGSHRLTWKRAKFEWRRSITEKMGPDILSARGSFRVSPDELAGLDLPPPRAFAVRKNTLIVADTRGLHRRGDASLRPASRLEIWSMARTNPFNPLPGLPFRLFDRFDLAVYRFWLTVQDRRAAAKGRQPAWRLVPPGE</sequence>
<name>A0A317E1U5_9PROT</name>
<reference evidence="2" key="1">
    <citation type="submission" date="2018-05" db="EMBL/GenBank/DDBJ databases">
        <title>Zavarzinia sp. HR-AS.</title>
        <authorList>
            <person name="Lee Y."/>
            <person name="Jeon C.O."/>
        </authorList>
    </citation>
    <scope>NUCLEOTIDE SEQUENCE [LARGE SCALE GENOMIC DNA]</scope>
    <source>
        <strain evidence="2">DSM 1231</strain>
    </source>
</reference>
<dbReference type="OrthoDB" id="547161at2"/>